<dbReference type="Proteomes" id="UP000070299">
    <property type="component" value="Unassembled WGS sequence"/>
</dbReference>
<name>A0A136A5K6_9ALTE</name>
<feature type="domain" description="Lytic transglycosylase superhelical linker" evidence="4">
    <location>
        <begin position="403"/>
        <end position="469"/>
    </location>
</feature>
<dbReference type="Gene3D" id="1.10.530.10">
    <property type="match status" value="1"/>
</dbReference>
<dbReference type="STRING" id="1799789.AX660_07600"/>
<dbReference type="PANTHER" id="PTHR37423:SF5">
    <property type="entry name" value="SOLUBLE LYTIC MUREIN TRANSGLYCOSYLASE"/>
    <property type="match status" value="1"/>
</dbReference>
<keyword evidence="2" id="KW-0732">Signal</keyword>
<dbReference type="GO" id="GO:0008933">
    <property type="term" value="F:peptidoglycan lytic transglycosylase activity"/>
    <property type="evidence" value="ECO:0007669"/>
    <property type="project" value="InterPro"/>
</dbReference>
<gene>
    <name evidence="5" type="ORF">AX660_07600</name>
</gene>
<proteinExistence type="inferred from homology"/>
<comment type="caution">
    <text evidence="5">The sequence shown here is derived from an EMBL/GenBank/DDBJ whole genome shotgun (WGS) entry which is preliminary data.</text>
</comment>
<evidence type="ECO:0000259" key="4">
    <source>
        <dbReference type="Pfam" id="PF14718"/>
    </source>
</evidence>
<evidence type="ECO:0000256" key="2">
    <source>
        <dbReference type="ARBA" id="ARBA00022729"/>
    </source>
</evidence>
<evidence type="ECO:0000313" key="6">
    <source>
        <dbReference type="Proteomes" id="UP000070299"/>
    </source>
</evidence>
<evidence type="ECO:0000313" key="5">
    <source>
        <dbReference type="EMBL" id="KXI30528.1"/>
    </source>
</evidence>
<dbReference type="InterPro" id="IPR023346">
    <property type="entry name" value="Lysozyme-like_dom_sf"/>
</dbReference>
<dbReference type="GO" id="GO:0042597">
    <property type="term" value="C:periplasmic space"/>
    <property type="evidence" value="ECO:0007669"/>
    <property type="project" value="InterPro"/>
</dbReference>
<reference evidence="6" key="1">
    <citation type="submission" date="2016-02" db="EMBL/GenBank/DDBJ databases">
        <authorList>
            <person name="Schultz-Johansen M."/>
            <person name="Glaring M.A."/>
            <person name="Bech P.K."/>
            <person name="Stougaard P."/>
        </authorList>
    </citation>
    <scope>NUCLEOTIDE SEQUENCE [LARGE SCALE GENOMIC DNA]</scope>
    <source>
        <strain evidence="6">S66</strain>
    </source>
</reference>
<dbReference type="PROSITE" id="PS00922">
    <property type="entry name" value="TRANSGLYCOSYLASE"/>
    <property type="match status" value="1"/>
</dbReference>
<dbReference type="InterPro" id="IPR008939">
    <property type="entry name" value="Lytic_TGlycosylase_superhlx_U"/>
</dbReference>
<dbReference type="SUPFAM" id="SSF48435">
    <property type="entry name" value="Bacterial muramidases"/>
    <property type="match status" value="1"/>
</dbReference>
<feature type="domain" description="Transglycosylase SLT" evidence="3">
    <location>
        <begin position="482"/>
        <end position="587"/>
    </location>
</feature>
<sequence>MLGLLLASAAVTPVLANVPHAKLSIEAQRQLFIRAETLADKPKNQLYQKWLVQLEDYPLTPYLEQKSLISYPYLSNRDAIEKFLVDYAESPLDRPLRKKWLEYLVKQNKSEVFLTSYRYIGEEDLACKQIEFMLDQPDLKAQAFKQIEALWVVGESQPKACDKIFKVWQAAGLRTPQLVWQRLVLAADGGDATLIPYLKTLLPDNQKYLADLWLAVRRSPSQVSRLSNFPKTFPERETQIITYGLSRLVWNDRDLALRSWQKLEKGFPFTLTQQQEIAEKFAVALAIINHADSEEWLEKAATASQDEELLRWHLAHVLRHRNWQHALDVIDFAPQKLSDEYLFQYWRARAYEEIKAPEQARQTYEKLADQRHYYGFLASGKLARKTNLNNLPLKFTQQELDSVGNLPAAQRAFEFRHLGRQLSARREWIFLQSQLNEQQLKIAAVLADQQGWHDQAIFTFSKAGYLDDLSRRFPMAFDQTLKSNAQKNNIDPAWAFAIVRRESSFMPDAYSEAGAQGLMQVLPGTASYIAKTKISSSSLYDPETNVELGTQYMRYLMDKMDNNAILATASYNAGWRRVKNWLPEKDSVPMDLWVETIPYKETRNYVKAVLAYQQIYSEQLGNSENKFKDLANMRISPRS</sequence>
<dbReference type="GO" id="GO:0004553">
    <property type="term" value="F:hydrolase activity, hydrolyzing O-glycosyl compounds"/>
    <property type="evidence" value="ECO:0007669"/>
    <property type="project" value="InterPro"/>
</dbReference>
<keyword evidence="6" id="KW-1185">Reference proteome</keyword>
<comment type="similarity">
    <text evidence="1">Belongs to the transglycosylase Slt family.</text>
</comment>
<evidence type="ECO:0000256" key="1">
    <source>
        <dbReference type="ARBA" id="ARBA00007734"/>
    </source>
</evidence>
<dbReference type="AlphaFoldDB" id="A0A136A5K6"/>
<dbReference type="GO" id="GO:0016020">
    <property type="term" value="C:membrane"/>
    <property type="evidence" value="ECO:0007669"/>
    <property type="project" value="InterPro"/>
</dbReference>
<dbReference type="InterPro" id="IPR000189">
    <property type="entry name" value="Transglyc_AS"/>
</dbReference>
<dbReference type="InterPro" id="IPR008258">
    <property type="entry name" value="Transglycosylase_SLT_dom_1"/>
</dbReference>
<dbReference type="Pfam" id="PF14718">
    <property type="entry name" value="SLT_L"/>
    <property type="match status" value="1"/>
</dbReference>
<protein>
    <submittedName>
        <fullName evidence="5">Lytic transglycosylase</fullName>
    </submittedName>
</protein>
<accession>A0A136A5K6</accession>
<dbReference type="Gene3D" id="1.25.20.10">
    <property type="entry name" value="Bacterial muramidases"/>
    <property type="match status" value="1"/>
</dbReference>
<dbReference type="Gene3D" id="1.10.1240.20">
    <property type="entry name" value="Lytic transglycosylase, superhelical linker domain"/>
    <property type="match status" value="1"/>
</dbReference>
<dbReference type="InterPro" id="IPR012289">
    <property type="entry name" value="Lytic_TGlycosylase_superhlx_L"/>
</dbReference>
<organism evidence="5 6">
    <name type="scientific">Paraglaciecola hydrolytica</name>
    <dbReference type="NCBI Taxonomy" id="1799789"/>
    <lineage>
        <taxon>Bacteria</taxon>
        <taxon>Pseudomonadati</taxon>
        <taxon>Pseudomonadota</taxon>
        <taxon>Gammaproteobacteria</taxon>
        <taxon>Alteromonadales</taxon>
        <taxon>Alteromonadaceae</taxon>
        <taxon>Paraglaciecola</taxon>
    </lineage>
</organism>
<dbReference type="SUPFAM" id="SSF53955">
    <property type="entry name" value="Lysozyme-like"/>
    <property type="match status" value="1"/>
</dbReference>
<dbReference type="PANTHER" id="PTHR37423">
    <property type="entry name" value="SOLUBLE LYTIC MUREIN TRANSGLYCOSYLASE-RELATED"/>
    <property type="match status" value="1"/>
</dbReference>
<dbReference type="GO" id="GO:0000270">
    <property type="term" value="P:peptidoglycan metabolic process"/>
    <property type="evidence" value="ECO:0007669"/>
    <property type="project" value="InterPro"/>
</dbReference>
<evidence type="ECO:0000259" key="3">
    <source>
        <dbReference type="Pfam" id="PF01464"/>
    </source>
</evidence>
<dbReference type="EMBL" id="LSNE01000003">
    <property type="protein sequence ID" value="KXI30528.1"/>
    <property type="molecule type" value="Genomic_DNA"/>
</dbReference>
<dbReference type="CDD" id="cd13401">
    <property type="entry name" value="Slt70-like"/>
    <property type="match status" value="1"/>
</dbReference>
<dbReference type="OrthoDB" id="92254at2"/>
<dbReference type="InterPro" id="IPR037061">
    <property type="entry name" value="Lytic_TGlycoase_superhlx_L_sf"/>
</dbReference>
<dbReference type="Pfam" id="PF01464">
    <property type="entry name" value="SLT"/>
    <property type="match status" value="1"/>
</dbReference>